<dbReference type="Gene3D" id="3.40.50.1000">
    <property type="entry name" value="HAD superfamily/HAD-like"/>
    <property type="match status" value="1"/>
</dbReference>
<dbReference type="GO" id="GO:0000166">
    <property type="term" value="F:nucleotide binding"/>
    <property type="evidence" value="ECO:0007669"/>
    <property type="project" value="InterPro"/>
</dbReference>
<feature type="transmembrane region" description="Helical" evidence="7">
    <location>
        <begin position="1149"/>
        <end position="1171"/>
    </location>
</feature>
<accession>A0AAU9JAJ9</accession>
<dbReference type="SUPFAM" id="SSF81653">
    <property type="entry name" value="Calcium ATPase, transduction domain A"/>
    <property type="match status" value="1"/>
</dbReference>
<dbReference type="InterPro" id="IPR023299">
    <property type="entry name" value="ATPase_P-typ_cyto_dom_N"/>
</dbReference>
<dbReference type="Proteomes" id="UP001162131">
    <property type="component" value="Unassembled WGS sequence"/>
</dbReference>
<dbReference type="InterPro" id="IPR036412">
    <property type="entry name" value="HAD-like_sf"/>
</dbReference>
<feature type="transmembrane region" description="Helical" evidence="7">
    <location>
        <begin position="1815"/>
        <end position="1834"/>
    </location>
</feature>
<dbReference type="GO" id="GO:0005886">
    <property type="term" value="C:plasma membrane"/>
    <property type="evidence" value="ECO:0007669"/>
    <property type="project" value="TreeGrafter"/>
</dbReference>
<dbReference type="InterPro" id="IPR008250">
    <property type="entry name" value="ATPase_P-typ_transduc_dom_A_sf"/>
</dbReference>
<feature type="transmembrane region" description="Helical" evidence="7">
    <location>
        <begin position="1358"/>
        <end position="1378"/>
    </location>
</feature>
<dbReference type="PANTHER" id="PTHR24092:SF150">
    <property type="entry name" value="PHOSPHOLIPID-TRANSPORTING ATPASE"/>
    <property type="match status" value="1"/>
</dbReference>
<feature type="transmembrane region" description="Helical" evidence="7">
    <location>
        <begin position="1316"/>
        <end position="1338"/>
    </location>
</feature>
<keyword evidence="4" id="KW-0460">Magnesium</keyword>
<dbReference type="InterPro" id="IPR032631">
    <property type="entry name" value="P-type_ATPase_N"/>
</dbReference>
<dbReference type="SUPFAM" id="SSF81665">
    <property type="entry name" value="Calcium ATPase, transmembrane domain M"/>
    <property type="match status" value="1"/>
</dbReference>
<dbReference type="Pfam" id="PF00211">
    <property type="entry name" value="Guanylate_cyc"/>
    <property type="match status" value="2"/>
</dbReference>
<dbReference type="GO" id="GO:0009190">
    <property type="term" value="P:cyclic nucleotide biosynthetic process"/>
    <property type="evidence" value="ECO:0007669"/>
    <property type="project" value="InterPro"/>
</dbReference>
<keyword evidence="6 7" id="KW-0472">Membrane</keyword>
<proteinExistence type="predicted"/>
<dbReference type="CDD" id="cd07302">
    <property type="entry name" value="CHD"/>
    <property type="match status" value="2"/>
</dbReference>
<comment type="caution">
    <text evidence="9">The sequence shown here is derived from an EMBL/GenBank/DDBJ whole genome shotgun (WGS) entry which is preliminary data.</text>
</comment>
<dbReference type="InterPro" id="IPR032630">
    <property type="entry name" value="P_typ_ATPase_c"/>
</dbReference>
<dbReference type="EMBL" id="CAJZBQ010000037">
    <property type="protein sequence ID" value="CAG9325164.1"/>
    <property type="molecule type" value="Genomic_DNA"/>
</dbReference>
<organism evidence="9 10">
    <name type="scientific">Blepharisma stoltei</name>
    <dbReference type="NCBI Taxonomy" id="1481888"/>
    <lineage>
        <taxon>Eukaryota</taxon>
        <taxon>Sar</taxon>
        <taxon>Alveolata</taxon>
        <taxon>Ciliophora</taxon>
        <taxon>Postciliodesmatophora</taxon>
        <taxon>Heterotrichea</taxon>
        <taxon>Heterotrichida</taxon>
        <taxon>Blepharismidae</taxon>
        <taxon>Blepharisma</taxon>
    </lineage>
</organism>
<gene>
    <name evidence="9" type="ORF">BSTOLATCC_MIC37910</name>
</gene>
<feature type="transmembrane region" description="Helical" evidence="7">
    <location>
        <begin position="1117"/>
        <end position="1137"/>
    </location>
</feature>
<dbReference type="GO" id="GO:0035556">
    <property type="term" value="P:intracellular signal transduction"/>
    <property type="evidence" value="ECO:0007669"/>
    <property type="project" value="InterPro"/>
</dbReference>
<dbReference type="Gene3D" id="3.30.70.1230">
    <property type="entry name" value="Nucleotide cyclase"/>
    <property type="match status" value="2"/>
</dbReference>
<evidence type="ECO:0000256" key="5">
    <source>
        <dbReference type="ARBA" id="ARBA00022989"/>
    </source>
</evidence>
<dbReference type="Gene3D" id="3.40.1110.10">
    <property type="entry name" value="Calcium-transporting ATPase, cytoplasmic domain N"/>
    <property type="match status" value="1"/>
</dbReference>
<feature type="domain" description="Guanylate cyclase" evidence="8">
    <location>
        <begin position="1960"/>
        <end position="2090"/>
    </location>
</feature>
<evidence type="ECO:0000259" key="8">
    <source>
        <dbReference type="PROSITE" id="PS50125"/>
    </source>
</evidence>
<feature type="transmembrane region" description="Helical" evidence="7">
    <location>
        <begin position="1846"/>
        <end position="1877"/>
    </location>
</feature>
<feature type="transmembrane region" description="Helical" evidence="7">
    <location>
        <begin position="1290"/>
        <end position="1309"/>
    </location>
</feature>
<dbReference type="InterPro" id="IPR029787">
    <property type="entry name" value="Nucleotide_cyclase"/>
</dbReference>
<feature type="transmembrane region" description="Helical" evidence="7">
    <location>
        <begin position="118"/>
        <end position="139"/>
    </location>
</feature>
<comment type="subcellular location">
    <subcellularLocation>
        <location evidence="1">Membrane</location>
        <topology evidence="1">Multi-pass membrane protein</topology>
    </subcellularLocation>
</comment>
<evidence type="ECO:0000256" key="6">
    <source>
        <dbReference type="ARBA" id="ARBA00023136"/>
    </source>
</evidence>
<feature type="transmembrane region" description="Helical" evidence="7">
    <location>
        <begin position="1784"/>
        <end position="1803"/>
    </location>
</feature>
<dbReference type="InterPro" id="IPR001054">
    <property type="entry name" value="A/G_cyclase"/>
</dbReference>
<evidence type="ECO:0000313" key="10">
    <source>
        <dbReference type="Proteomes" id="UP001162131"/>
    </source>
</evidence>
<feature type="transmembrane region" description="Helical" evidence="7">
    <location>
        <begin position="968"/>
        <end position="989"/>
    </location>
</feature>
<evidence type="ECO:0000256" key="4">
    <source>
        <dbReference type="ARBA" id="ARBA00022842"/>
    </source>
</evidence>
<keyword evidence="10" id="KW-1185">Reference proteome</keyword>
<dbReference type="SUPFAM" id="SSF55073">
    <property type="entry name" value="Nucleotide cyclase"/>
    <property type="match status" value="2"/>
</dbReference>
<dbReference type="GO" id="GO:0140326">
    <property type="term" value="F:ATPase-coupled intramembrane lipid transporter activity"/>
    <property type="evidence" value="ECO:0007669"/>
    <property type="project" value="TreeGrafter"/>
</dbReference>
<evidence type="ECO:0000256" key="3">
    <source>
        <dbReference type="ARBA" id="ARBA00022723"/>
    </source>
</evidence>
<evidence type="ECO:0000313" key="9">
    <source>
        <dbReference type="EMBL" id="CAG9325164.1"/>
    </source>
</evidence>
<keyword evidence="2 7" id="KW-0812">Transmembrane</keyword>
<feature type="transmembrane region" description="Helical" evidence="7">
    <location>
        <begin position="1051"/>
        <end position="1074"/>
    </location>
</feature>
<dbReference type="PANTHER" id="PTHR24092">
    <property type="entry name" value="PROBABLE PHOSPHOLIPID-TRANSPORTING ATPASE"/>
    <property type="match status" value="1"/>
</dbReference>
<dbReference type="SUPFAM" id="SSF56784">
    <property type="entry name" value="HAD-like"/>
    <property type="match status" value="1"/>
</dbReference>
<dbReference type="GO" id="GO:0045332">
    <property type="term" value="P:phospholipid translocation"/>
    <property type="evidence" value="ECO:0007669"/>
    <property type="project" value="TreeGrafter"/>
</dbReference>
<dbReference type="InterPro" id="IPR023214">
    <property type="entry name" value="HAD_sf"/>
</dbReference>
<dbReference type="GO" id="GO:0046872">
    <property type="term" value="F:metal ion binding"/>
    <property type="evidence" value="ECO:0007669"/>
    <property type="project" value="UniProtKB-KW"/>
</dbReference>
<dbReference type="PROSITE" id="PS50125">
    <property type="entry name" value="GUANYLATE_CYCLASE_2"/>
    <property type="match status" value="2"/>
</dbReference>
<feature type="transmembrane region" description="Helical" evidence="7">
    <location>
        <begin position="1001"/>
        <end position="1021"/>
    </location>
</feature>
<dbReference type="Pfam" id="PF16212">
    <property type="entry name" value="PhoLip_ATPase_C"/>
    <property type="match status" value="1"/>
</dbReference>
<feature type="transmembrane region" description="Helical" evidence="7">
    <location>
        <begin position="1889"/>
        <end position="1909"/>
    </location>
</feature>
<feature type="transmembrane region" description="Helical" evidence="7">
    <location>
        <begin position="335"/>
        <end position="359"/>
    </location>
</feature>
<evidence type="ECO:0000256" key="1">
    <source>
        <dbReference type="ARBA" id="ARBA00004141"/>
    </source>
</evidence>
<feature type="transmembrane region" description="Helical" evidence="7">
    <location>
        <begin position="1086"/>
        <end position="1105"/>
    </location>
</feature>
<keyword evidence="3" id="KW-0479">Metal-binding</keyword>
<dbReference type="Gene3D" id="2.70.150.10">
    <property type="entry name" value="Calcium-transporting ATPase, cytoplasmic transduction domain A"/>
    <property type="match status" value="1"/>
</dbReference>
<dbReference type="SMART" id="SM00044">
    <property type="entry name" value="CYCc"/>
    <property type="match status" value="2"/>
</dbReference>
<feature type="transmembrane region" description="Helical" evidence="7">
    <location>
        <begin position="97"/>
        <end position="112"/>
    </location>
</feature>
<dbReference type="Pfam" id="PF16209">
    <property type="entry name" value="PhoLip_ATPase_N"/>
    <property type="match status" value="1"/>
</dbReference>
<evidence type="ECO:0000256" key="7">
    <source>
        <dbReference type="SAM" id="Phobius"/>
    </source>
</evidence>
<feature type="transmembrane region" description="Helical" evidence="7">
    <location>
        <begin position="1750"/>
        <end position="1772"/>
    </location>
</feature>
<feature type="transmembrane region" description="Helical" evidence="7">
    <location>
        <begin position="1260"/>
        <end position="1278"/>
    </location>
</feature>
<keyword evidence="5 7" id="KW-1133">Transmembrane helix</keyword>
<reference evidence="9" key="1">
    <citation type="submission" date="2021-09" db="EMBL/GenBank/DDBJ databases">
        <authorList>
            <consortium name="AG Swart"/>
            <person name="Singh M."/>
            <person name="Singh A."/>
            <person name="Seah K."/>
            <person name="Emmerich C."/>
        </authorList>
    </citation>
    <scope>NUCLEOTIDE SEQUENCE</scope>
    <source>
        <strain evidence="9">ATCC30299</strain>
    </source>
</reference>
<evidence type="ECO:0000256" key="2">
    <source>
        <dbReference type="ARBA" id="ARBA00022692"/>
    </source>
</evidence>
<dbReference type="InterPro" id="IPR023298">
    <property type="entry name" value="ATPase_P-typ_TM_dom_sf"/>
</dbReference>
<sequence length="2141" mass="244722">MCYLEIQRHFLLKVNVKIRAEWLISFFEFYIKLLKIKIMSFKPISSLEKKEERWRYIHIQGSNSISMKGYAKNKIVTSRYTLLNFIPLNIRDQFRSYAYYIFLIDPIAQIFLDPYSSFSWMFMIPFLLLLFTTFIFDAIQDIKHHRNDSATNNKEYDIWDGYKFSNKKLEDIEVGDIILLKINEIAPADILVLYVSENDKICYIDATKAIGGTDIIIKKPVRETQLNFDTNDIDESKRMTKLDIEEIAAQIPKLNAKIKVPESSQGEFYGSIKLSTCPNQTEIDIYNLIQLGSQLIETSWIFGVVVYTGTEASTIGGLSCKPKKLSTLEKKLNRWVFWMTLLLFGMVLSGFFVSIYSYGLDYDDTYMSLFLNLLILDRKHIPVMLYVTLPVIRFFQSWKISKKYEGICVRSSKASEDLGQVEIILADRAGTISKNKLKITACCIGETVYEWTDTIQTEIPETCTPKEQDKNNEITCINPTNEKLSFKSLKNDFIKGINDESPVYNFVMCMAICNQVFPKSTEKMIYMSADDRILMDTSKDLGVSLLSKAHDTCLVDILGNIIEFPIIAFHHYTGDSRKYRIIVGSHKTGEAILYVKGPKSKMFDIYNLTDEEKLNVEENLFNYNQWGKRHIFMGYKKLAKDEMDSFNFAYNNAKLSPINRDGRIEHILEELEQGISYLGCVTIEDQISNGTKNAISLLSEGGIKFWLMSGEDEEITLTTAVAAEIFEIESNIARIGGYNSQLDCAIDMINHVKNHILHCNTEKTAISNQIAVSGTFLNCDIKKMPNSKTDPVLLDGDESPQSFFQYGRRRSQEYMKTKKFHPFLTQIASFSISSPLKMSFNPDSVYFVLSIDSNGIDYALSSEENRKIFCSLLCAAHSVCFHSLKPNDKTRIASLLRYNFSYKPIFLAIGDSSSDAGMINSAHVGVEITGSKGLCSLNSGHYAIKKFSLLKNLVLIEGHWNYVRTSNIVMMILFKSAFYSFLAFFYSLIKSTAANSIFESWLLSMYNLVITGIPLIIIGIFDVDIDENRIFTYPEVYRAGLYRLLLTTKKLFYVFAKALAYSLICFFIIMNIGIWNDSGFTENFDLNSTILYLCMCFSFLLYMIIESYSYSKFTILAYVFFIISAIIILELTSWTIVFEKFGILQMINISPMGILLIIFVTLITAIFNYALKTYSILFFPSFVDFLRNNFKGKAYYEDQTRVSYFNERLDEVYKESKDYRKKNHHDMFKINKWILRFASELTESEYQTEKFDEKIKSYRILIMIQFISCFIFNLYIWAADIGSISFQIYYTIYKFVYFACIFISWLPYFKGNLKQLIFALNVYEGVAFLITTFAFKVYLHALYYSWPPLILIGLCNDWAFSLILTFIMCIFVSTSAIIEISLIDDLSSSEVILHSFEFVTVYFSIWLTSAFIGYFTEKYNRNKFILIKKVEIEVEKSKQVLECVLPNFVRKRVKDGARYIADDQGIVTVLFCDIYNFEDIIEGYSPQELTAFLDNVYRKFDHLCEMVGVVKIETVGKTYMACAGIKDCEAELDPHFQSVSHARRAIEMGISILKSIQKIKLWNGETLKVKIGIHSGPVTAGVVGFHKPQFSLVGDTVNTASRMASTIKEPNIIQISEETYALVDSKSDLIFTQTRVEAKGKGWIETLLVKERKIHDTGVEIPAKEGLQLPLIHSRTFARKKVSSGEIRRNSEVNRKSIIMLQLDINDPSQLFARKNTEIIDPVKLISCSCKENKKEMLLRIQMIENKFSILYPGLLIGAVSNAFLGAFKIVYIILNEGNDDANIISSVFLFIVSFIFIGIIISTKKCYKSKAFPWFIKQTCFFIICAVIIEGFTENNELDSVEISYVIYNALLIVLCSGLFMKYLVITSLMMLGVVVPLIIIDHTMDTCLHLIAFGGFIVVINCIGYTVESDLRVFFALKDLAKKELEKTENLLTQMMPPHVYKRLKEEITTTDSLPQVTLLYADIVGFTAWSSNRSPDSIVGMLYELFSEFDKKCVENHVYKVHTIGDCYVAMSFKGDLDRNPGEECLNIIKFASSMIEVIDAMNQEHGSGLNMRIGIHTGNIIGGITGTNIVRYDIYGKDVLIANQIESNGLAGRVSVSEATKNLIENYSPGLFGFSSYKAIDISSIKTKIQTFLIDIE</sequence>
<protein>
    <recommendedName>
        <fullName evidence="8">Guanylate cyclase domain-containing protein</fullName>
    </recommendedName>
</protein>
<name>A0AAU9JAJ9_9CILI</name>
<feature type="domain" description="Guanylate cyclase" evidence="8">
    <location>
        <begin position="1468"/>
        <end position="1604"/>
    </location>
</feature>
<feature type="transmembrane region" description="Helical" evidence="7">
    <location>
        <begin position="379"/>
        <end position="395"/>
    </location>
</feature>